<evidence type="ECO:0000313" key="1">
    <source>
        <dbReference type="EMBL" id="EDY20959.1"/>
    </source>
</evidence>
<comment type="caution">
    <text evidence="1">The sequence shown here is derived from an EMBL/GenBank/DDBJ whole genome shotgun (WGS) entry which is preliminary data.</text>
</comment>
<protein>
    <recommendedName>
        <fullName evidence="3">Serine protease</fullName>
    </recommendedName>
</protein>
<dbReference type="Pfam" id="PF13365">
    <property type="entry name" value="Trypsin_2"/>
    <property type="match status" value="1"/>
</dbReference>
<organism evidence="1 2">
    <name type="scientific">Chthoniobacter flavus Ellin428</name>
    <dbReference type="NCBI Taxonomy" id="497964"/>
    <lineage>
        <taxon>Bacteria</taxon>
        <taxon>Pseudomonadati</taxon>
        <taxon>Verrucomicrobiota</taxon>
        <taxon>Spartobacteria</taxon>
        <taxon>Chthoniobacterales</taxon>
        <taxon>Chthoniobacteraceae</taxon>
        <taxon>Chthoniobacter</taxon>
    </lineage>
</organism>
<dbReference type="RefSeq" id="WP_006978578.1">
    <property type="nucleotide sequence ID" value="NZ_ABVL01000003.1"/>
</dbReference>
<sequence precursor="true">MKARPLIPVAHRLAPGHSFFSVSRRRLSLAARILALLVPLDFAAAAGAESAAQPNYFDRTVYVHTEVLPNRPYADDRKTDTHSASGFFVEHQGHYLFVTAKHVALETTPDTEFCFLTPAGDSHYARLVGLVADTTHPWHMHPGTDLAIFPVTFSSKLEKGITEEIRALAIPFSALSSNEVIRASRVTVCGFPIELGTWKKISPLAMTAYVASREMEVPMEGGSTSMFLITPAIGAGCSGGPVFSTTDRGEAEAVLGIYVSTYFDSSGGKLSSVVPARQIAELITEVVGDRKEKP</sequence>
<dbReference type="STRING" id="497964.CfE428DRAFT_1252"/>
<proteinExistence type="predicted"/>
<evidence type="ECO:0008006" key="3">
    <source>
        <dbReference type="Google" id="ProtNLM"/>
    </source>
</evidence>
<evidence type="ECO:0000313" key="2">
    <source>
        <dbReference type="Proteomes" id="UP000005824"/>
    </source>
</evidence>
<dbReference type="AlphaFoldDB" id="B4CXG1"/>
<dbReference type="EMBL" id="ABVL01000003">
    <property type="protein sequence ID" value="EDY20959.1"/>
    <property type="molecule type" value="Genomic_DNA"/>
</dbReference>
<dbReference type="InParanoid" id="B4CXG1"/>
<dbReference type="InterPro" id="IPR009003">
    <property type="entry name" value="Peptidase_S1_PA"/>
</dbReference>
<dbReference type="eggNOG" id="ENOG502ZN1H">
    <property type="taxonomic scope" value="Bacteria"/>
</dbReference>
<dbReference type="Proteomes" id="UP000005824">
    <property type="component" value="Unassembled WGS sequence"/>
</dbReference>
<reference evidence="1 2" key="1">
    <citation type="journal article" date="2011" name="J. Bacteriol.">
        <title>Genome sequence of Chthoniobacter flavus Ellin428, an aerobic heterotrophic soil bacterium.</title>
        <authorList>
            <person name="Kant R."/>
            <person name="van Passel M.W."/>
            <person name="Palva A."/>
            <person name="Lucas S."/>
            <person name="Lapidus A."/>
            <person name="Glavina Del Rio T."/>
            <person name="Dalin E."/>
            <person name="Tice H."/>
            <person name="Bruce D."/>
            <person name="Goodwin L."/>
            <person name="Pitluck S."/>
            <person name="Larimer F.W."/>
            <person name="Land M.L."/>
            <person name="Hauser L."/>
            <person name="Sangwan P."/>
            <person name="de Vos W.M."/>
            <person name="Janssen P.H."/>
            <person name="Smidt H."/>
        </authorList>
    </citation>
    <scope>NUCLEOTIDE SEQUENCE [LARGE SCALE GENOMIC DNA]</scope>
    <source>
        <strain evidence="1 2">Ellin428</strain>
    </source>
</reference>
<keyword evidence="2" id="KW-1185">Reference proteome</keyword>
<gene>
    <name evidence="1" type="ORF">CfE428DRAFT_1252</name>
</gene>
<dbReference type="Gene3D" id="2.40.10.120">
    <property type="match status" value="1"/>
</dbReference>
<name>B4CXG1_9BACT</name>
<dbReference type="SUPFAM" id="SSF50494">
    <property type="entry name" value="Trypsin-like serine proteases"/>
    <property type="match status" value="1"/>
</dbReference>
<accession>B4CXG1</accession>